<sequence length="154" mass="17884">MNKPLYKNRSFLICILLLVVTCAVYWPVCKYEFVKYDDDKYVTENRYVKVGLSLEGIRWAFTTGHASNWHPLTWLSHMLDYQLFGPNAGAHHIINVLFHIANTLLLFVVLRRMTGRLWASAFVAAVFGLHPLHVESVAWVAERKDVLSTFFWLL</sequence>
<protein>
    <recommendedName>
        <fullName evidence="3">Glycosyltransferase RgtA/B/C/D-like domain-containing protein</fullName>
    </recommendedName>
</protein>
<comment type="caution">
    <text evidence="2">The sequence shown here is derived from an EMBL/GenBank/DDBJ whole genome shotgun (WGS) entry which is preliminary data.</text>
</comment>
<feature type="non-terminal residue" evidence="2">
    <location>
        <position position="154"/>
    </location>
</feature>
<gene>
    <name evidence="2" type="ORF">S01H1_22397</name>
</gene>
<keyword evidence="1" id="KW-1133">Transmembrane helix</keyword>
<reference evidence="2" key="1">
    <citation type="journal article" date="2014" name="Front. Microbiol.">
        <title>High frequency of phylogenetically diverse reductive dehalogenase-homologous genes in deep subseafloor sedimentary metagenomes.</title>
        <authorList>
            <person name="Kawai M."/>
            <person name="Futagami T."/>
            <person name="Toyoda A."/>
            <person name="Takaki Y."/>
            <person name="Nishi S."/>
            <person name="Hori S."/>
            <person name="Arai W."/>
            <person name="Tsubouchi T."/>
            <person name="Morono Y."/>
            <person name="Uchiyama I."/>
            <person name="Ito T."/>
            <person name="Fujiyama A."/>
            <person name="Inagaki F."/>
            <person name="Takami H."/>
        </authorList>
    </citation>
    <scope>NUCLEOTIDE SEQUENCE</scope>
    <source>
        <strain evidence="2">Expedition CK06-06</strain>
    </source>
</reference>
<dbReference type="PANTHER" id="PTHR44395">
    <property type="match status" value="1"/>
</dbReference>
<organism evidence="2">
    <name type="scientific">marine sediment metagenome</name>
    <dbReference type="NCBI Taxonomy" id="412755"/>
    <lineage>
        <taxon>unclassified sequences</taxon>
        <taxon>metagenomes</taxon>
        <taxon>ecological metagenomes</taxon>
    </lineage>
</organism>
<feature type="transmembrane region" description="Helical" evidence="1">
    <location>
        <begin position="12"/>
        <end position="28"/>
    </location>
</feature>
<feature type="transmembrane region" description="Helical" evidence="1">
    <location>
        <begin position="117"/>
        <end position="141"/>
    </location>
</feature>
<dbReference type="PANTHER" id="PTHR44395:SF1">
    <property type="entry name" value="PROTEIN O-MANNOSYL-TRANSFERASE TMTC3"/>
    <property type="match status" value="1"/>
</dbReference>
<dbReference type="AlphaFoldDB" id="X0UJ69"/>
<keyword evidence="1" id="KW-0812">Transmembrane</keyword>
<feature type="transmembrane region" description="Helical" evidence="1">
    <location>
        <begin position="89"/>
        <end position="110"/>
    </location>
</feature>
<evidence type="ECO:0000256" key="1">
    <source>
        <dbReference type="SAM" id="Phobius"/>
    </source>
</evidence>
<dbReference type="EMBL" id="BARS01012633">
    <property type="protein sequence ID" value="GAF88520.1"/>
    <property type="molecule type" value="Genomic_DNA"/>
</dbReference>
<keyword evidence="1" id="KW-0472">Membrane</keyword>
<evidence type="ECO:0008006" key="3">
    <source>
        <dbReference type="Google" id="ProtNLM"/>
    </source>
</evidence>
<accession>X0UJ69</accession>
<proteinExistence type="predicted"/>
<name>X0UJ69_9ZZZZ</name>
<evidence type="ECO:0000313" key="2">
    <source>
        <dbReference type="EMBL" id="GAF88520.1"/>
    </source>
</evidence>